<evidence type="ECO:0000313" key="5">
    <source>
        <dbReference type="EMBL" id="TDP13185.1"/>
    </source>
</evidence>
<evidence type="ECO:0000259" key="4">
    <source>
        <dbReference type="PROSITE" id="PS50042"/>
    </source>
</evidence>
<dbReference type="GO" id="GO:0003700">
    <property type="term" value="F:DNA-binding transcription factor activity"/>
    <property type="evidence" value="ECO:0007669"/>
    <property type="project" value="TreeGrafter"/>
</dbReference>
<evidence type="ECO:0000256" key="3">
    <source>
        <dbReference type="ARBA" id="ARBA00023163"/>
    </source>
</evidence>
<dbReference type="Pfam" id="PF00027">
    <property type="entry name" value="cNMP_binding"/>
    <property type="match status" value="1"/>
</dbReference>
<dbReference type="SMART" id="SM00419">
    <property type="entry name" value="HTH_CRP"/>
    <property type="match status" value="1"/>
</dbReference>
<protein>
    <submittedName>
        <fullName evidence="5">CRP-like cAMP-binding protein</fullName>
    </submittedName>
</protein>
<reference evidence="5 6" key="1">
    <citation type="submission" date="2019-03" db="EMBL/GenBank/DDBJ databases">
        <title>Genomic Encyclopedia of Type Strains, Phase IV (KMG-IV): sequencing the most valuable type-strain genomes for metagenomic binning, comparative biology and taxonomic classification.</title>
        <authorList>
            <person name="Goeker M."/>
        </authorList>
    </citation>
    <scope>NUCLEOTIDE SEQUENCE [LARGE SCALE GENOMIC DNA]</scope>
    <source>
        <strain evidence="5 6">DSM 25082</strain>
    </source>
</reference>
<name>A0A4R6NDT1_9BURK</name>
<proteinExistence type="predicted"/>
<sequence>MDTPVLAQALIASPVTGSVEPALAALPPSLAALAVRGCPRSYRKGTLLLEEGAQGDSIYLVLSGRLRAFGCDARGREITYGSYGPGDYVGEMSLDGGPRSASVITEDASRCVMLSRESVLAHIAQHPEFALDLLTRVIRRARAATLSTKQLALNDVYGRLKALLESTPDERLTHQAMARRLGCSREMVSKLIKDLEQGQYLARNGAGRYTLLRPLPGRW</sequence>
<keyword evidence="3" id="KW-0804">Transcription</keyword>
<dbReference type="InterPro" id="IPR012318">
    <property type="entry name" value="HTH_CRP"/>
</dbReference>
<dbReference type="AlphaFoldDB" id="A0A4R6NDT1"/>
<keyword evidence="1" id="KW-0805">Transcription regulation</keyword>
<dbReference type="EMBL" id="SNXE01000001">
    <property type="protein sequence ID" value="TDP13185.1"/>
    <property type="molecule type" value="Genomic_DNA"/>
</dbReference>
<dbReference type="OrthoDB" id="8565101at2"/>
<evidence type="ECO:0000313" key="6">
    <source>
        <dbReference type="Proteomes" id="UP000295357"/>
    </source>
</evidence>
<dbReference type="SUPFAM" id="SSF51206">
    <property type="entry name" value="cAMP-binding domain-like"/>
    <property type="match status" value="1"/>
</dbReference>
<dbReference type="PROSITE" id="PS50042">
    <property type="entry name" value="CNMP_BINDING_3"/>
    <property type="match status" value="1"/>
</dbReference>
<accession>A0A4R6NDT1</accession>
<dbReference type="InterPro" id="IPR036390">
    <property type="entry name" value="WH_DNA-bd_sf"/>
</dbReference>
<dbReference type="PANTHER" id="PTHR24567">
    <property type="entry name" value="CRP FAMILY TRANSCRIPTIONAL REGULATORY PROTEIN"/>
    <property type="match status" value="1"/>
</dbReference>
<dbReference type="RefSeq" id="WP_133602085.1">
    <property type="nucleotide sequence ID" value="NZ_JAUFPJ010000001.1"/>
</dbReference>
<dbReference type="InterPro" id="IPR000595">
    <property type="entry name" value="cNMP-bd_dom"/>
</dbReference>
<evidence type="ECO:0000256" key="2">
    <source>
        <dbReference type="ARBA" id="ARBA00023125"/>
    </source>
</evidence>
<dbReference type="InterPro" id="IPR050397">
    <property type="entry name" value="Env_Response_Regulators"/>
</dbReference>
<dbReference type="GO" id="GO:0005829">
    <property type="term" value="C:cytosol"/>
    <property type="evidence" value="ECO:0007669"/>
    <property type="project" value="TreeGrafter"/>
</dbReference>
<dbReference type="SUPFAM" id="SSF46785">
    <property type="entry name" value="Winged helix' DNA-binding domain"/>
    <property type="match status" value="1"/>
</dbReference>
<dbReference type="CDD" id="cd00038">
    <property type="entry name" value="CAP_ED"/>
    <property type="match status" value="1"/>
</dbReference>
<dbReference type="PANTHER" id="PTHR24567:SF74">
    <property type="entry name" value="HTH-TYPE TRANSCRIPTIONAL REGULATOR ARCR"/>
    <property type="match status" value="1"/>
</dbReference>
<dbReference type="Proteomes" id="UP000295357">
    <property type="component" value="Unassembled WGS sequence"/>
</dbReference>
<dbReference type="Gene3D" id="2.60.120.10">
    <property type="entry name" value="Jelly Rolls"/>
    <property type="match status" value="1"/>
</dbReference>
<organism evidence="5 6">
    <name type="scientific">Roseateles asaccharophilus</name>
    <dbReference type="NCBI Taxonomy" id="582607"/>
    <lineage>
        <taxon>Bacteria</taxon>
        <taxon>Pseudomonadati</taxon>
        <taxon>Pseudomonadota</taxon>
        <taxon>Betaproteobacteria</taxon>
        <taxon>Burkholderiales</taxon>
        <taxon>Sphaerotilaceae</taxon>
        <taxon>Roseateles</taxon>
    </lineage>
</organism>
<dbReference type="InterPro" id="IPR018490">
    <property type="entry name" value="cNMP-bd_dom_sf"/>
</dbReference>
<gene>
    <name evidence="5" type="ORF">DFR39_101659</name>
</gene>
<comment type="caution">
    <text evidence="5">The sequence shown here is derived from an EMBL/GenBank/DDBJ whole genome shotgun (WGS) entry which is preliminary data.</text>
</comment>
<dbReference type="SMART" id="SM00100">
    <property type="entry name" value="cNMP"/>
    <property type="match status" value="1"/>
</dbReference>
<dbReference type="GO" id="GO:0003677">
    <property type="term" value="F:DNA binding"/>
    <property type="evidence" value="ECO:0007669"/>
    <property type="project" value="UniProtKB-KW"/>
</dbReference>
<evidence type="ECO:0000256" key="1">
    <source>
        <dbReference type="ARBA" id="ARBA00023015"/>
    </source>
</evidence>
<keyword evidence="2" id="KW-0238">DNA-binding</keyword>
<dbReference type="Pfam" id="PF00325">
    <property type="entry name" value="Crp"/>
    <property type="match status" value="1"/>
</dbReference>
<feature type="domain" description="Cyclic nucleotide-binding" evidence="4">
    <location>
        <begin position="39"/>
        <end position="118"/>
    </location>
</feature>
<keyword evidence="6" id="KW-1185">Reference proteome</keyword>
<dbReference type="InterPro" id="IPR014710">
    <property type="entry name" value="RmlC-like_jellyroll"/>
</dbReference>